<dbReference type="EMBL" id="FNQC01000016">
    <property type="protein sequence ID" value="SDZ47156.1"/>
    <property type="molecule type" value="Genomic_DNA"/>
</dbReference>
<dbReference type="Proteomes" id="UP000199663">
    <property type="component" value="Unassembled WGS sequence"/>
</dbReference>
<evidence type="ECO:0008006" key="4">
    <source>
        <dbReference type="Google" id="ProtNLM"/>
    </source>
</evidence>
<sequence length="63" mass="7193">MEILIVACFLLVGFLLSIIQERHLVKPFLSRKGFTVVSLASFSFYLLGAFASLRFLFEKFIFG</sequence>
<comment type="caution">
    <text evidence="2">The sequence shown here is derived from an EMBL/GenBank/DDBJ whole genome shotgun (WGS) entry which is preliminary data.</text>
</comment>
<accession>A0A1H3TA98</accession>
<keyword evidence="1" id="KW-0472">Membrane</keyword>
<organism evidence="2 3">
    <name type="scientific">Rhodonellum ikkaensis</name>
    <dbReference type="NCBI Taxonomy" id="336829"/>
    <lineage>
        <taxon>Bacteria</taxon>
        <taxon>Pseudomonadati</taxon>
        <taxon>Bacteroidota</taxon>
        <taxon>Cytophagia</taxon>
        <taxon>Cytophagales</taxon>
        <taxon>Cytophagaceae</taxon>
        <taxon>Rhodonellum</taxon>
    </lineage>
</organism>
<gene>
    <name evidence="2" type="ORF">SAMN05444412_11624</name>
</gene>
<reference evidence="2 3" key="1">
    <citation type="submission" date="2016-10" db="EMBL/GenBank/DDBJ databases">
        <authorList>
            <person name="Varghese N."/>
            <person name="Submissions S."/>
        </authorList>
    </citation>
    <scope>NUCLEOTIDE SEQUENCE [LARGE SCALE GENOMIC DNA]</scope>
    <source>
        <strain evidence="2 3">DSM 17997</strain>
    </source>
</reference>
<evidence type="ECO:0000256" key="1">
    <source>
        <dbReference type="SAM" id="Phobius"/>
    </source>
</evidence>
<protein>
    <recommendedName>
        <fullName evidence="4">DUF1146 domain-containing protein</fullName>
    </recommendedName>
</protein>
<dbReference type="RefSeq" id="WP_019599699.1">
    <property type="nucleotide sequence ID" value="NZ_FNQC01000016.1"/>
</dbReference>
<keyword evidence="1" id="KW-1133">Transmembrane helix</keyword>
<proteinExistence type="predicted"/>
<name>A0A1H3TA98_9BACT</name>
<keyword evidence="1" id="KW-0812">Transmembrane</keyword>
<keyword evidence="3" id="KW-1185">Reference proteome</keyword>
<evidence type="ECO:0000313" key="2">
    <source>
        <dbReference type="EMBL" id="SDZ47156.1"/>
    </source>
</evidence>
<evidence type="ECO:0000313" key="3">
    <source>
        <dbReference type="Proteomes" id="UP000199663"/>
    </source>
</evidence>
<feature type="transmembrane region" description="Helical" evidence="1">
    <location>
        <begin position="33"/>
        <end position="57"/>
    </location>
</feature>